<keyword evidence="5" id="KW-0349">Heme</keyword>
<protein>
    <submittedName>
        <fullName evidence="15">Cytochrome B</fullName>
    </submittedName>
</protein>
<comment type="similarity">
    <text evidence="12">Belongs to the cytochrome b561 family.</text>
</comment>
<evidence type="ECO:0000256" key="8">
    <source>
        <dbReference type="ARBA" id="ARBA00022982"/>
    </source>
</evidence>
<dbReference type="GO" id="GO:0005886">
    <property type="term" value="C:plasma membrane"/>
    <property type="evidence" value="ECO:0007669"/>
    <property type="project" value="UniProtKB-SubCell"/>
</dbReference>
<dbReference type="AlphaFoldDB" id="A0A2T7G882"/>
<dbReference type="GO" id="GO:0009055">
    <property type="term" value="F:electron transfer activity"/>
    <property type="evidence" value="ECO:0007669"/>
    <property type="project" value="InterPro"/>
</dbReference>
<dbReference type="EMBL" id="QCYH01000003">
    <property type="protein sequence ID" value="PVA10625.1"/>
    <property type="molecule type" value="Genomic_DNA"/>
</dbReference>
<dbReference type="PANTHER" id="PTHR30529">
    <property type="entry name" value="CYTOCHROME B561"/>
    <property type="match status" value="1"/>
</dbReference>
<keyword evidence="10" id="KW-0408">Iron</keyword>
<feature type="transmembrane region" description="Helical" evidence="13">
    <location>
        <begin position="20"/>
        <end position="39"/>
    </location>
</feature>
<dbReference type="GO" id="GO:0046872">
    <property type="term" value="F:metal ion binding"/>
    <property type="evidence" value="ECO:0007669"/>
    <property type="project" value="UniProtKB-KW"/>
</dbReference>
<dbReference type="PANTHER" id="PTHR30529:SF1">
    <property type="entry name" value="CYTOCHROME B561 HOMOLOG 2"/>
    <property type="match status" value="1"/>
</dbReference>
<proteinExistence type="inferred from homology"/>
<comment type="cofactor">
    <cofactor evidence="1">
        <name>heme b</name>
        <dbReference type="ChEBI" id="CHEBI:60344"/>
    </cofactor>
</comment>
<dbReference type="Pfam" id="PF01292">
    <property type="entry name" value="Ni_hydr_CYTB"/>
    <property type="match status" value="1"/>
</dbReference>
<keyword evidence="6 13" id="KW-0812">Transmembrane</keyword>
<sequence>MATLYDSPDRYGLITRILHWGMAVLFAAQFLSAALHWALPREHPVRDFFWSYHYTLGTTLFLLVLLRGIWGLANLRRRPVHFGLIGRAAAAGHLAIYVLMVVVPTVRLVAAAGDKRGFSYLGIPIFPARETDIGWLKTVAEWHGEMGWILAFLVLGHIVMAVGWHHLIKRDGSLKRMAG</sequence>
<dbReference type="InterPro" id="IPR016174">
    <property type="entry name" value="Di-haem_cyt_TM"/>
</dbReference>
<evidence type="ECO:0000256" key="5">
    <source>
        <dbReference type="ARBA" id="ARBA00022617"/>
    </source>
</evidence>
<keyword evidence="9 13" id="KW-1133">Transmembrane helix</keyword>
<accession>A0A2T7G882</accession>
<gene>
    <name evidence="15" type="ORF">DC366_06925</name>
</gene>
<dbReference type="RefSeq" id="WP_108691484.1">
    <property type="nucleotide sequence ID" value="NZ_QCYH01000003.1"/>
</dbReference>
<evidence type="ECO:0000256" key="7">
    <source>
        <dbReference type="ARBA" id="ARBA00022723"/>
    </source>
</evidence>
<keyword evidence="4" id="KW-1003">Cell membrane</keyword>
<keyword evidence="11 13" id="KW-0472">Membrane</keyword>
<dbReference type="OrthoDB" id="7280471at2"/>
<comment type="subcellular location">
    <subcellularLocation>
        <location evidence="2">Cell membrane</location>
        <topology evidence="2">Multi-pass membrane protein</topology>
    </subcellularLocation>
</comment>
<feature type="domain" description="Cytochrome b561 bacterial/Ni-hydrogenase" evidence="14">
    <location>
        <begin position="10"/>
        <end position="177"/>
    </location>
</feature>
<name>A0A2T7G882_9RHOB</name>
<evidence type="ECO:0000259" key="14">
    <source>
        <dbReference type="Pfam" id="PF01292"/>
    </source>
</evidence>
<keyword evidence="16" id="KW-1185">Reference proteome</keyword>
<feature type="transmembrane region" description="Helical" evidence="13">
    <location>
        <begin position="146"/>
        <end position="167"/>
    </location>
</feature>
<keyword evidence="3" id="KW-0813">Transport</keyword>
<reference evidence="15 16" key="1">
    <citation type="submission" date="2018-04" db="EMBL/GenBank/DDBJ databases">
        <title>Pelagivirga bohaiensis gen. nov., sp. nov., a bacterium isolated from the Bohai Sea.</title>
        <authorList>
            <person name="Ji X."/>
        </authorList>
    </citation>
    <scope>NUCLEOTIDE SEQUENCE [LARGE SCALE GENOMIC DNA]</scope>
    <source>
        <strain evidence="15 16">BH-SD19</strain>
    </source>
</reference>
<evidence type="ECO:0000313" key="15">
    <source>
        <dbReference type="EMBL" id="PVA10625.1"/>
    </source>
</evidence>
<evidence type="ECO:0000256" key="12">
    <source>
        <dbReference type="ARBA" id="ARBA00037975"/>
    </source>
</evidence>
<evidence type="ECO:0000256" key="13">
    <source>
        <dbReference type="SAM" id="Phobius"/>
    </source>
</evidence>
<dbReference type="Proteomes" id="UP000244446">
    <property type="component" value="Unassembled WGS sequence"/>
</dbReference>
<evidence type="ECO:0000313" key="16">
    <source>
        <dbReference type="Proteomes" id="UP000244446"/>
    </source>
</evidence>
<dbReference type="GO" id="GO:0022904">
    <property type="term" value="P:respiratory electron transport chain"/>
    <property type="evidence" value="ECO:0007669"/>
    <property type="project" value="InterPro"/>
</dbReference>
<evidence type="ECO:0000256" key="11">
    <source>
        <dbReference type="ARBA" id="ARBA00023136"/>
    </source>
</evidence>
<dbReference type="GO" id="GO:0020037">
    <property type="term" value="F:heme binding"/>
    <property type="evidence" value="ECO:0007669"/>
    <property type="project" value="TreeGrafter"/>
</dbReference>
<evidence type="ECO:0000256" key="4">
    <source>
        <dbReference type="ARBA" id="ARBA00022475"/>
    </source>
</evidence>
<evidence type="ECO:0000256" key="1">
    <source>
        <dbReference type="ARBA" id="ARBA00001970"/>
    </source>
</evidence>
<keyword evidence="7" id="KW-0479">Metal-binding</keyword>
<evidence type="ECO:0000256" key="3">
    <source>
        <dbReference type="ARBA" id="ARBA00022448"/>
    </source>
</evidence>
<feature type="transmembrane region" description="Helical" evidence="13">
    <location>
        <begin position="94"/>
        <end position="112"/>
    </location>
</feature>
<dbReference type="Gene3D" id="1.20.950.20">
    <property type="entry name" value="Transmembrane di-heme cytochromes, Chain C"/>
    <property type="match status" value="1"/>
</dbReference>
<evidence type="ECO:0000256" key="10">
    <source>
        <dbReference type="ARBA" id="ARBA00023004"/>
    </source>
</evidence>
<organism evidence="15 16">
    <name type="scientific">Pelagivirga sediminicola</name>
    <dbReference type="NCBI Taxonomy" id="2170575"/>
    <lineage>
        <taxon>Bacteria</taxon>
        <taxon>Pseudomonadati</taxon>
        <taxon>Pseudomonadota</taxon>
        <taxon>Alphaproteobacteria</taxon>
        <taxon>Rhodobacterales</taxon>
        <taxon>Paracoccaceae</taxon>
        <taxon>Pelagivirga</taxon>
    </lineage>
</organism>
<dbReference type="InterPro" id="IPR052168">
    <property type="entry name" value="Cytochrome_b561_oxidase"/>
</dbReference>
<evidence type="ECO:0000256" key="6">
    <source>
        <dbReference type="ARBA" id="ARBA00022692"/>
    </source>
</evidence>
<dbReference type="InterPro" id="IPR011577">
    <property type="entry name" value="Cyt_b561_bac/Ni-Hgenase"/>
</dbReference>
<keyword evidence="8" id="KW-0249">Electron transport</keyword>
<dbReference type="SUPFAM" id="SSF81342">
    <property type="entry name" value="Transmembrane di-heme cytochromes"/>
    <property type="match status" value="1"/>
</dbReference>
<comment type="caution">
    <text evidence="15">The sequence shown here is derived from an EMBL/GenBank/DDBJ whole genome shotgun (WGS) entry which is preliminary data.</text>
</comment>
<evidence type="ECO:0000256" key="9">
    <source>
        <dbReference type="ARBA" id="ARBA00022989"/>
    </source>
</evidence>
<feature type="transmembrane region" description="Helical" evidence="13">
    <location>
        <begin position="51"/>
        <end position="73"/>
    </location>
</feature>
<evidence type="ECO:0000256" key="2">
    <source>
        <dbReference type="ARBA" id="ARBA00004651"/>
    </source>
</evidence>